<reference evidence="2 3" key="1">
    <citation type="submission" date="2020-08" db="EMBL/GenBank/DDBJ databases">
        <title>Aphidius gifuensis genome sequencing and assembly.</title>
        <authorList>
            <person name="Du Z."/>
        </authorList>
    </citation>
    <scope>NUCLEOTIDE SEQUENCE [LARGE SCALE GENOMIC DNA]</scope>
    <source>
        <strain evidence="2">YNYX2018</strain>
        <tissue evidence="2">Adults</tissue>
    </source>
</reference>
<organism evidence="2 3">
    <name type="scientific">Aphidius gifuensis</name>
    <name type="common">Parasitoid wasp</name>
    <dbReference type="NCBI Taxonomy" id="684658"/>
    <lineage>
        <taxon>Eukaryota</taxon>
        <taxon>Metazoa</taxon>
        <taxon>Ecdysozoa</taxon>
        <taxon>Arthropoda</taxon>
        <taxon>Hexapoda</taxon>
        <taxon>Insecta</taxon>
        <taxon>Pterygota</taxon>
        <taxon>Neoptera</taxon>
        <taxon>Endopterygota</taxon>
        <taxon>Hymenoptera</taxon>
        <taxon>Apocrita</taxon>
        <taxon>Ichneumonoidea</taxon>
        <taxon>Braconidae</taxon>
        <taxon>Aphidiinae</taxon>
        <taxon>Aphidius</taxon>
    </lineage>
</organism>
<dbReference type="InterPro" id="IPR014811">
    <property type="entry name" value="ArgoL1"/>
</dbReference>
<protein>
    <recommendedName>
        <fullName evidence="1">PAZ domain-containing protein</fullName>
    </recommendedName>
</protein>
<dbReference type="SMART" id="SM00949">
    <property type="entry name" value="PAZ"/>
    <property type="match status" value="1"/>
</dbReference>
<dbReference type="EMBL" id="JACMRX010000004">
    <property type="protein sequence ID" value="KAF7990959.1"/>
    <property type="molecule type" value="Genomic_DNA"/>
</dbReference>
<accession>A0A835CNM1</accession>
<evidence type="ECO:0000259" key="1">
    <source>
        <dbReference type="PROSITE" id="PS50821"/>
    </source>
</evidence>
<dbReference type="GO" id="GO:0003723">
    <property type="term" value="F:RNA binding"/>
    <property type="evidence" value="ECO:0007669"/>
    <property type="project" value="InterPro"/>
</dbReference>
<dbReference type="Pfam" id="PF08699">
    <property type="entry name" value="ArgoL1"/>
    <property type="match status" value="1"/>
</dbReference>
<dbReference type="InterPro" id="IPR012337">
    <property type="entry name" value="RNaseH-like_sf"/>
</dbReference>
<name>A0A835CNM1_APHGI</name>
<dbReference type="SUPFAM" id="SSF101690">
    <property type="entry name" value="PAZ domain"/>
    <property type="match status" value="1"/>
</dbReference>
<dbReference type="OrthoDB" id="445936at2759"/>
<gene>
    <name evidence="2" type="ORF">HCN44_000764</name>
</gene>
<evidence type="ECO:0000313" key="2">
    <source>
        <dbReference type="EMBL" id="KAF7990959.1"/>
    </source>
</evidence>
<dbReference type="Gene3D" id="2.170.260.10">
    <property type="entry name" value="paz domain"/>
    <property type="match status" value="1"/>
</dbReference>
<dbReference type="InterPro" id="IPR003100">
    <property type="entry name" value="PAZ_dom"/>
</dbReference>
<dbReference type="AlphaFoldDB" id="A0A835CNM1"/>
<dbReference type="InterPro" id="IPR036085">
    <property type="entry name" value="PAZ_dom_sf"/>
</dbReference>
<dbReference type="Pfam" id="PF02170">
    <property type="entry name" value="PAZ"/>
    <property type="match status" value="1"/>
</dbReference>
<dbReference type="Proteomes" id="UP000639338">
    <property type="component" value="Unassembled WGS sequence"/>
</dbReference>
<keyword evidence="3" id="KW-1185">Reference proteome</keyword>
<proteinExistence type="predicted"/>
<dbReference type="PROSITE" id="PS50821">
    <property type="entry name" value="PAZ"/>
    <property type="match status" value="1"/>
</dbReference>
<evidence type="ECO:0000313" key="3">
    <source>
        <dbReference type="Proteomes" id="UP000639338"/>
    </source>
</evidence>
<feature type="domain" description="PAZ" evidence="1">
    <location>
        <begin position="186"/>
        <end position="296"/>
    </location>
</feature>
<dbReference type="Pfam" id="PF23278">
    <property type="entry name" value="Piwi_N"/>
    <property type="match status" value="1"/>
</dbReference>
<comment type="caution">
    <text evidence="2">The sequence shown here is derived from an EMBL/GenBank/DDBJ whole genome shotgun (WGS) entry which is preliminary data.</text>
</comment>
<sequence>MDPVTRPSQWLESKKGTSGKSFNFHSNYFKSKAATDWCLHHVDIQPEEDLTFVRKGLLGLHKEKLGGYMFDGTLLYLCAHLANDVNEFTSTRQSDGVQMRIIVKLTGTLEKGDPYYLQFYNILMRKCLSHLKLQFVGRNFFDPHAKVEIREHRFELWPGYITSIRQHEQDLLMCCEITHKVMRQQNLLHIMSRIREEKGGGDFQVYIFIKLFILTDSNNNTYTVEDIDFQTKPSSTFHLKKENREISYAEYYRNKYNINIRNMTQPMLVTCTTDKNRRSGRAEIVYLVPELCHATGQYAMRNDFRLVDAMAQHTRINAQQRVQKLNALNVFIILELGKELITVPARVLNEAKIIFANNISVGAGRSADWTNAFRSNGLLRPAPFNDWAVLVPDKLARDARSFF</sequence>
<dbReference type="PANTHER" id="PTHR22891">
    <property type="entry name" value="EUKARYOTIC TRANSLATION INITIATION FACTOR 2C"/>
    <property type="match status" value="1"/>
</dbReference>
<dbReference type="SUPFAM" id="SSF53098">
    <property type="entry name" value="Ribonuclease H-like"/>
    <property type="match status" value="1"/>
</dbReference>
<dbReference type="CDD" id="cd02845">
    <property type="entry name" value="PAZ_piwi_like"/>
    <property type="match status" value="1"/>
</dbReference>